<dbReference type="Proteomes" id="UP000631653">
    <property type="component" value="Unassembled WGS sequence"/>
</dbReference>
<reference evidence="2 3" key="1">
    <citation type="journal article" date="2020" name="Int. J. Syst. Evol. Microbiol.">
        <title>Novel acetic acid bacteria from cider fermentations: Acetobacter conturbans sp. nov. and Acetobacter fallax sp. nov.</title>
        <authorList>
            <person name="Sombolestani A.S."/>
            <person name="Cleenwerck I."/>
            <person name="Cnockaert M."/>
            <person name="Borremans W."/>
            <person name="Wieme A.D."/>
            <person name="De Vuyst L."/>
            <person name="Vandamme P."/>
        </authorList>
    </citation>
    <scope>NUCLEOTIDE SEQUENCE [LARGE SCALE GENOMIC DNA]</scope>
    <source>
        <strain evidence="2 3">LMG 1627</strain>
    </source>
</reference>
<dbReference type="PIRSF" id="PIRSF019423">
    <property type="entry name" value="NMN_biosyn"/>
    <property type="match status" value="1"/>
</dbReference>
<dbReference type="InterPro" id="IPR054105">
    <property type="entry name" value="WHD_NrtR"/>
</dbReference>
<dbReference type="Pfam" id="PF21906">
    <property type="entry name" value="WHD_NrtR"/>
    <property type="match status" value="1"/>
</dbReference>
<dbReference type="EMBL" id="WOSY01000004">
    <property type="protein sequence ID" value="NHN88220.1"/>
    <property type="molecule type" value="Genomic_DNA"/>
</dbReference>
<evidence type="ECO:0000313" key="2">
    <source>
        <dbReference type="EMBL" id="NHN88220.1"/>
    </source>
</evidence>
<dbReference type="SUPFAM" id="SSF46785">
    <property type="entry name" value="Winged helix' DNA-binding domain"/>
    <property type="match status" value="1"/>
</dbReference>
<name>A0ABX0K1U7_9PROT</name>
<dbReference type="InterPro" id="IPR011213">
    <property type="entry name" value="NMN_biosyn"/>
</dbReference>
<proteinExistence type="predicted"/>
<organism evidence="2 3">
    <name type="scientific">Acetobacter conturbans</name>
    <dbReference type="NCBI Taxonomy" id="1737472"/>
    <lineage>
        <taxon>Bacteria</taxon>
        <taxon>Pseudomonadati</taxon>
        <taxon>Pseudomonadota</taxon>
        <taxon>Alphaproteobacteria</taxon>
        <taxon>Acetobacterales</taxon>
        <taxon>Acetobacteraceae</taxon>
        <taxon>Acetobacter</taxon>
    </lineage>
</organism>
<evidence type="ECO:0000259" key="1">
    <source>
        <dbReference type="Pfam" id="PF21906"/>
    </source>
</evidence>
<protein>
    <recommendedName>
        <fullName evidence="1">NrtR DNA-binding winged helix domain-containing protein</fullName>
    </recommendedName>
</protein>
<comment type="caution">
    <text evidence="2">The sequence shown here is derived from an EMBL/GenBank/DDBJ whole genome shotgun (WGS) entry which is preliminary data.</text>
</comment>
<dbReference type="InterPro" id="IPR036390">
    <property type="entry name" value="WH_DNA-bd_sf"/>
</dbReference>
<sequence length="318" mass="34896">MKEGARIVIAAIPISLRAGEPFVLTDGQGGLPHALLAGGEEKIRETLESLLVTRRRVPVACADQLPVRVYEGAGGSRVVELPYLVTARTGDSDGEWTPCYEFLPWEDQRSSHGITLRTMLGERLLAGLTPALTTDMVQVRRKLSVLFALEGRPWRPDLVAERCRALIEAEFLPEEGSSGAAHLADTRCYKWLAQALGYLRKPLPSLNMPVELMPERFTIPQFQASVEGVLGEALDKQAFRRNVSHCGLLEETGGVSDEIFGRPARLFRFRLDIAVARNAQSLSLALPLADAVSRSETIETLLFPSRAKKGSSLPPDET</sequence>
<accession>A0ABX0K1U7</accession>
<keyword evidence="3" id="KW-1185">Reference proteome</keyword>
<gene>
    <name evidence="2" type="ORF">GOB81_06210</name>
</gene>
<dbReference type="Gene3D" id="1.10.10.10">
    <property type="entry name" value="Winged helix-like DNA-binding domain superfamily/Winged helix DNA-binding domain"/>
    <property type="match status" value="1"/>
</dbReference>
<evidence type="ECO:0000313" key="3">
    <source>
        <dbReference type="Proteomes" id="UP000631653"/>
    </source>
</evidence>
<feature type="domain" description="NrtR DNA-binding winged helix" evidence="1">
    <location>
        <begin position="209"/>
        <end position="269"/>
    </location>
</feature>
<dbReference type="InterPro" id="IPR036388">
    <property type="entry name" value="WH-like_DNA-bd_sf"/>
</dbReference>